<dbReference type="Proteomes" id="UP000198939">
    <property type="component" value="Unassembled WGS sequence"/>
</dbReference>
<evidence type="ECO:0000313" key="5">
    <source>
        <dbReference type="Proteomes" id="UP000198939"/>
    </source>
</evidence>
<dbReference type="Proteomes" id="UP000183063">
    <property type="component" value="Unassembled WGS sequence"/>
</dbReference>
<evidence type="ECO:0000313" key="4">
    <source>
        <dbReference type="Proteomes" id="UP000183063"/>
    </source>
</evidence>
<reference evidence="2" key="1">
    <citation type="submission" date="2016-10" db="EMBL/GenBank/DDBJ databases">
        <authorList>
            <person name="de Groot N.N."/>
        </authorList>
    </citation>
    <scope>NUCLEOTIDE SEQUENCE [LARGE SCALE GENOMIC DNA]</scope>
    <source>
        <strain evidence="2">CCBAU85039</strain>
    </source>
</reference>
<dbReference type="AlphaFoldDB" id="A0A1H8R3W3"/>
<reference evidence="3 5" key="2">
    <citation type="submission" date="2016-10" db="EMBL/GenBank/DDBJ databases">
        <authorList>
            <person name="Varghese N."/>
            <person name="Submissions S."/>
        </authorList>
    </citation>
    <scope>NUCLEOTIDE SEQUENCE [LARGE SCALE GENOMIC DNA]</scope>
    <source>
        <strain evidence="3 5">CGMCC 1.7071</strain>
    </source>
</reference>
<proteinExistence type="predicted"/>
<dbReference type="OrthoDB" id="8369180at2"/>
<organism evidence="2 4">
    <name type="scientific">Rhizobium tibeticum</name>
    <dbReference type="NCBI Taxonomy" id="501024"/>
    <lineage>
        <taxon>Bacteria</taxon>
        <taxon>Pseudomonadati</taxon>
        <taxon>Pseudomonadota</taxon>
        <taxon>Alphaproteobacteria</taxon>
        <taxon>Hyphomicrobiales</taxon>
        <taxon>Rhizobiaceae</taxon>
        <taxon>Rhizobium/Agrobacterium group</taxon>
        <taxon>Rhizobium</taxon>
    </lineage>
</organism>
<keyword evidence="1" id="KW-0812">Transmembrane</keyword>
<reference evidence="4" key="3">
    <citation type="submission" date="2016-10" db="EMBL/GenBank/DDBJ databases">
        <authorList>
            <person name="Wibberg D."/>
        </authorList>
    </citation>
    <scope>NUCLEOTIDE SEQUENCE [LARGE SCALE GENOMIC DNA]</scope>
</reference>
<protein>
    <submittedName>
        <fullName evidence="2">Uncharacterized protein</fullName>
    </submittedName>
</protein>
<dbReference type="EMBL" id="FNXB01000022">
    <property type="protein sequence ID" value="SEI05457.1"/>
    <property type="molecule type" value="Genomic_DNA"/>
</dbReference>
<dbReference type="RefSeq" id="WP_072378056.1">
    <property type="nucleotide sequence ID" value="NZ_FNXB01000022.1"/>
</dbReference>
<accession>A0A1H8R3W3</accession>
<keyword evidence="1" id="KW-0472">Membrane</keyword>
<dbReference type="EMBL" id="FOCV01000020">
    <property type="protein sequence ID" value="SEO60991.1"/>
    <property type="molecule type" value="Genomic_DNA"/>
</dbReference>
<evidence type="ECO:0000313" key="2">
    <source>
        <dbReference type="EMBL" id="SEI05457.1"/>
    </source>
</evidence>
<keyword evidence="5" id="KW-1185">Reference proteome</keyword>
<evidence type="ECO:0000256" key="1">
    <source>
        <dbReference type="SAM" id="Phobius"/>
    </source>
</evidence>
<evidence type="ECO:0000313" key="3">
    <source>
        <dbReference type="EMBL" id="SEO60991.1"/>
    </source>
</evidence>
<name>A0A1H8R3W3_9HYPH</name>
<sequence length="93" mass="10092">MIKASSSRFIARVGTVAILMLSVGFGLAGLCQRQRDPQYENSNFFHSGLVLLAPCLINKFSSVLSIFKPQCGAFPARNQLVAPVAKHANIPME</sequence>
<keyword evidence="1" id="KW-1133">Transmembrane helix</keyword>
<gene>
    <name evidence="2" type="ORF">RTCCBAU85039_4039</name>
    <name evidence="3" type="ORF">SAMN05216228_1020102</name>
</gene>
<feature type="transmembrane region" description="Helical" evidence="1">
    <location>
        <begin position="44"/>
        <end position="67"/>
    </location>
</feature>